<gene>
    <name evidence="1" type="ORF">EDEG_03149</name>
</gene>
<accession>J9DIK4</accession>
<dbReference type="InParanoid" id="J9DIK4"/>
<reference evidence="2" key="2">
    <citation type="submission" date="2015-07" db="EMBL/GenBank/DDBJ databases">
        <title>Contrasting host-pathogen interactions and genome evolution in two generalist and specialist microsporidian pathogens of mosquitoes.</title>
        <authorList>
            <consortium name="The Broad Institute Genomics Platform"/>
            <consortium name="The Broad Institute Genome Sequencing Center for Infectious Disease"/>
            <person name="Cuomo C.A."/>
            <person name="Sanscrainte N.D."/>
            <person name="Goldberg J.M."/>
            <person name="Heiman D."/>
            <person name="Young S."/>
            <person name="Zeng Q."/>
            <person name="Becnel J.J."/>
            <person name="Birren B.W."/>
        </authorList>
    </citation>
    <scope>NUCLEOTIDE SEQUENCE [LARGE SCALE GENOMIC DNA]</scope>
    <source>
        <strain evidence="2">USNM 41457</strain>
    </source>
</reference>
<dbReference type="EMBL" id="AFBI03000071">
    <property type="protein sequence ID" value="EJW02445.1"/>
    <property type="molecule type" value="Genomic_DNA"/>
</dbReference>
<comment type="caution">
    <text evidence="1">The sequence shown here is derived from an EMBL/GenBank/DDBJ whole genome shotgun (WGS) entry which is preliminary data.</text>
</comment>
<reference evidence="1 2" key="1">
    <citation type="submission" date="2011-08" db="EMBL/GenBank/DDBJ databases">
        <authorList>
            <person name="Liu Z.J."/>
            <person name="Shi F.L."/>
            <person name="Lu J.Q."/>
            <person name="Li M."/>
            <person name="Wang Z.L."/>
        </authorList>
    </citation>
    <scope>NUCLEOTIDE SEQUENCE [LARGE SCALE GENOMIC DNA]</scope>
    <source>
        <strain evidence="1 2">USNM 41457</strain>
    </source>
</reference>
<evidence type="ECO:0000313" key="1">
    <source>
        <dbReference type="EMBL" id="EJW02445.1"/>
    </source>
</evidence>
<dbReference type="VEuPathDB" id="MicrosporidiaDB:EDEG_03149"/>
<keyword evidence="2" id="KW-1185">Reference proteome</keyword>
<evidence type="ECO:0000313" key="2">
    <source>
        <dbReference type="Proteomes" id="UP000003163"/>
    </source>
</evidence>
<dbReference type="HOGENOM" id="CLU_2291669_0_0_1"/>
<name>J9DIK4_EDHAE</name>
<protein>
    <submittedName>
        <fullName evidence="1">Uncharacterized protein</fullName>
    </submittedName>
</protein>
<sequence length="101" mass="12510">MAKLHRYFNFFLEFQETESFFKNNLTEYQNKCFFVNRFQNFEIIKFSKKLSFKILLANCLELEFIYFNLIKFKDKWFIKYLPVDINKNENNLIVTFTNITK</sequence>
<dbReference type="Proteomes" id="UP000003163">
    <property type="component" value="Unassembled WGS sequence"/>
</dbReference>
<dbReference type="AlphaFoldDB" id="J9DIK4"/>
<proteinExistence type="predicted"/>
<organism evidence="1 2">
    <name type="scientific">Edhazardia aedis (strain USNM 41457)</name>
    <name type="common">Microsporidian parasite</name>
    <dbReference type="NCBI Taxonomy" id="1003232"/>
    <lineage>
        <taxon>Eukaryota</taxon>
        <taxon>Fungi</taxon>
        <taxon>Fungi incertae sedis</taxon>
        <taxon>Microsporidia</taxon>
        <taxon>Edhazardia</taxon>
    </lineage>
</organism>